<evidence type="ECO:0000256" key="8">
    <source>
        <dbReference type="RuleBase" id="RU003953"/>
    </source>
</evidence>
<comment type="similarity">
    <text evidence="8">Belongs to the tRNA nucleotidyltransferase/poly(A) polymerase family.</text>
</comment>
<evidence type="ECO:0000313" key="11">
    <source>
        <dbReference type="EMBL" id="TDY50702.1"/>
    </source>
</evidence>
<dbReference type="GO" id="GO:0000049">
    <property type="term" value="F:tRNA binding"/>
    <property type="evidence" value="ECO:0007669"/>
    <property type="project" value="TreeGrafter"/>
</dbReference>
<dbReference type="Pfam" id="PF13735">
    <property type="entry name" value="tRNA_NucTran2_2"/>
    <property type="match status" value="1"/>
</dbReference>
<dbReference type="InterPro" id="IPR032810">
    <property type="entry name" value="CCA-adding_enz_C"/>
</dbReference>
<evidence type="ECO:0000259" key="9">
    <source>
        <dbReference type="Pfam" id="PF01743"/>
    </source>
</evidence>
<dbReference type="InterPro" id="IPR050264">
    <property type="entry name" value="Bact_CCA-adding_enz_type3_sf"/>
</dbReference>
<dbReference type="GO" id="GO:0016779">
    <property type="term" value="F:nucleotidyltransferase activity"/>
    <property type="evidence" value="ECO:0007669"/>
    <property type="project" value="UniProtKB-KW"/>
</dbReference>
<organism evidence="11 12">
    <name type="scientific">Alicyclobacillus sacchari</name>
    <dbReference type="NCBI Taxonomy" id="392010"/>
    <lineage>
        <taxon>Bacteria</taxon>
        <taxon>Bacillati</taxon>
        <taxon>Bacillota</taxon>
        <taxon>Bacilli</taxon>
        <taxon>Bacillales</taxon>
        <taxon>Alicyclobacillaceae</taxon>
        <taxon>Alicyclobacillus</taxon>
    </lineage>
</organism>
<evidence type="ECO:0000256" key="1">
    <source>
        <dbReference type="ARBA" id="ARBA00001946"/>
    </source>
</evidence>
<dbReference type="OrthoDB" id="9805698at2"/>
<keyword evidence="4" id="KW-0548">Nucleotidyltransferase</keyword>
<dbReference type="InterPro" id="IPR043519">
    <property type="entry name" value="NT_sf"/>
</dbReference>
<dbReference type="GO" id="GO:0046872">
    <property type="term" value="F:metal ion binding"/>
    <property type="evidence" value="ECO:0007669"/>
    <property type="project" value="UniProtKB-KW"/>
</dbReference>
<evidence type="ECO:0000256" key="7">
    <source>
        <dbReference type="ARBA" id="ARBA00022884"/>
    </source>
</evidence>
<accession>A0A4R8LU66</accession>
<evidence type="ECO:0000259" key="10">
    <source>
        <dbReference type="Pfam" id="PF13735"/>
    </source>
</evidence>
<sequence length="420" mass="46460">MTDTRWPVPPAVQPVLAALAAAGHDSYLVGGAVRDIVLGRLPHDLDVATSARPEEVKRLFDHTIDTGIRHGTVAVGTKDGWIEVTTFRSDGPYLDGRRPQYVVFEGCLESDLARRDFTMNAMALTMNGELLDPFGGLRDLQRGRLACVGDPQRRFREDGLRLMRALRFAVTYDLDLAPSTQTALWQVCDAIRPVAKERIGQELLRLLEGPWHRRIDLLATCPLWQAIGGPLAVLSTAIEAVGKRLRKARVDAVPPTGLAALALWYAMVDDGPEHVYQAALKFALGRRHALWLRAAATLMQRLLRDPNQAWSVEELFAADPEVARAAARACAWLFADTPDVVRGAWRAIEEQPLWSLADLAVSGRELQALGAEGREIGRLLQDLSQAVLAREVANEREVLLARADRELARLRAERGISHEL</sequence>
<evidence type="ECO:0000256" key="3">
    <source>
        <dbReference type="ARBA" id="ARBA00022694"/>
    </source>
</evidence>
<keyword evidence="12" id="KW-1185">Reference proteome</keyword>
<dbReference type="Gene3D" id="1.10.3090.10">
    <property type="entry name" value="cca-adding enzyme, domain 2"/>
    <property type="match status" value="1"/>
</dbReference>
<dbReference type="AlphaFoldDB" id="A0A4R8LU66"/>
<keyword evidence="5" id="KW-0479">Metal-binding</keyword>
<feature type="domain" description="CCA-adding enzyme C-terminal" evidence="10">
    <location>
        <begin position="296"/>
        <end position="401"/>
    </location>
</feature>
<reference evidence="11 12" key="1">
    <citation type="submission" date="2019-03" db="EMBL/GenBank/DDBJ databases">
        <title>Genomic Encyclopedia of Type Strains, Phase IV (KMG-IV): sequencing the most valuable type-strain genomes for metagenomic binning, comparative biology and taxonomic classification.</title>
        <authorList>
            <person name="Goeker M."/>
        </authorList>
    </citation>
    <scope>NUCLEOTIDE SEQUENCE [LARGE SCALE GENOMIC DNA]</scope>
    <source>
        <strain evidence="11 12">DSM 17974</strain>
    </source>
</reference>
<evidence type="ECO:0000256" key="6">
    <source>
        <dbReference type="ARBA" id="ARBA00022842"/>
    </source>
</evidence>
<protein>
    <submittedName>
        <fullName evidence="11">tRNA nucleotidyltransferase (CCA-adding enzyme)</fullName>
    </submittedName>
</protein>
<evidence type="ECO:0000256" key="4">
    <source>
        <dbReference type="ARBA" id="ARBA00022695"/>
    </source>
</evidence>
<keyword evidence="2 8" id="KW-0808">Transferase</keyword>
<dbReference type="RefSeq" id="WP_134158627.1">
    <property type="nucleotide sequence ID" value="NZ_SORF01000002.1"/>
</dbReference>
<dbReference type="SUPFAM" id="SSF81301">
    <property type="entry name" value="Nucleotidyltransferase"/>
    <property type="match status" value="1"/>
</dbReference>
<dbReference type="EMBL" id="SORF01000002">
    <property type="protein sequence ID" value="TDY50702.1"/>
    <property type="molecule type" value="Genomic_DNA"/>
</dbReference>
<dbReference type="Pfam" id="PF01743">
    <property type="entry name" value="PolyA_pol"/>
    <property type="match status" value="1"/>
</dbReference>
<dbReference type="SUPFAM" id="SSF81891">
    <property type="entry name" value="Poly A polymerase C-terminal region-like"/>
    <property type="match status" value="1"/>
</dbReference>
<dbReference type="Gene3D" id="3.30.460.10">
    <property type="entry name" value="Beta Polymerase, domain 2"/>
    <property type="match status" value="1"/>
</dbReference>
<comment type="cofactor">
    <cofactor evidence="1">
        <name>Mg(2+)</name>
        <dbReference type="ChEBI" id="CHEBI:18420"/>
    </cofactor>
</comment>
<evidence type="ECO:0000313" key="12">
    <source>
        <dbReference type="Proteomes" id="UP000294581"/>
    </source>
</evidence>
<keyword evidence="7 8" id="KW-0694">RNA-binding</keyword>
<keyword evidence="6" id="KW-0460">Magnesium</keyword>
<dbReference type="GO" id="GO:0008033">
    <property type="term" value="P:tRNA processing"/>
    <property type="evidence" value="ECO:0007669"/>
    <property type="project" value="UniProtKB-KW"/>
</dbReference>
<keyword evidence="3" id="KW-0819">tRNA processing</keyword>
<proteinExistence type="inferred from homology"/>
<evidence type="ECO:0000256" key="5">
    <source>
        <dbReference type="ARBA" id="ARBA00022723"/>
    </source>
</evidence>
<evidence type="ECO:0000256" key="2">
    <source>
        <dbReference type="ARBA" id="ARBA00022679"/>
    </source>
</evidence>
<dbReference type="Gene3D" id="1.10.246.80">
    <property type="match status" value="1"/>
</dbReference>
<dbReference type="PANTHER" id="PTHR46173:SF1">
    <property type="entry name" value="CCA TRNA NUCLEOTIDYLTRANSFERASE 1, MITOCHONDRIAL"/>
    <property type="match status" value="1"/>
</dbReference>
<name>A0A4R8LU66_9BACL</name>
<dbReference type="InterPro" id="IPR002646">
    <property type="entry name" value="PolA_pol_head_dom"/>
</dbReference>
<dbReference type="PANTHER" id="PTHR46173">
    <property type="entry name" value="CCA TRNA NUCLEOTIDYLTRANSFERASE 1, MITOCHONDRIAL"/>
    <property type="match status" value="1"/>
</dbReference>
<feature type="domain" description="Poly A polymerase head" evidence="9">
    <location>
        <begin position="27"/>
        <end position="145"/>
    </location>
</feature>
<dbReference type="Proteomes" id="UP000294581">
    <property type="component" value="Unassembled WGS sequence"/>
</dbReference>
<dbReference type="CDD" id="cd05398">
    <property type="entry name" value="NT_ClassII-CCAase"/>
    <property type="match status" value="1"/>
</dbReference>
<comment type="caution">
    <text evidence="11">The sequence shown here is derived from an EMBL/GenBank/DDBJ whole genome shotgun (WGS) entry which is preliminary data.</text>
</comment>
<gene>
    <name evidence="11" type="ORF">C7445_102262</name>
</gene>